<proteinExistence type="predicted"/>
<dbReference type="Proteomes" id="UP000198297">
    <property type="component" value="Unassembled WGS sequence"/>
</dbReference>
<evidence type="ECO:0000256" key="1">
    <source>
        <dbReference type="SAM" id="Phobius"/>
    </source>
</evidence>
<protein>
    <submittedName>
        <fullName evidence="2">Uncharacterized protein</fullName>
    </submittedName>
</protein>
<sequence length="35" mass="3616">MSDTSSGTYDAVIVGGFSGVVTTILAVRELQNVDL</sequence>
<dbReference type="AlphaFoldDB" id="A0A238X5M9"/>
<gene>
    <name evidence="2" type="ORF">SAMN06266787_103232</name>
</gene>
<accession>A0A238X5M9</accession>
<dbReference type="EMBL" id="FZNK01000003">
    <property type="protein sequence ID" value="SNR53898.1"/>
    <property type="molecule type" value="Genomic_DNA"/>
</dbReference>
<evidence type="ECO:0000313" key="3">
    <source>
        <dbReference type="Proteomes" id="UP000198297"/>
    </source>
</evidence>
<reference evidence="2 3" key="1">
    <citation type="submission" date="2017-06" db="EMBL/GenBank/DDBJ databases">
        <authorList>
            <person name="Kim H.J."/>
            <person name="Triplett B.A."/>
        </authorList>
    </citation>
    <scope>NUCLEOTIDE SEQUENCE [LARGE SCALE GENOMIC DNA]</scope>
    <source>
        <strain evidence="2 3">DSM 19316</strain>
    </source>
</reference>
<keyword evidence="1" id="KW-0472">Membrane</keyword>
<keyword evidence="1" id="KW-0812">Transmembrane</keyword>
<organism evidence="2 3">
    <name type="scientific">Halorubrum ezzemoulense</name>
    <name type="common">Halorubrum chaoviator</name>
    <dbReference type="NCBI Taxonomy" id="337243"/>
    <lineage>
        <taxon>Archaea</taxon>
        <taxon>Methanobacteriati</taxon>
        <taxon>Methanobacteriota</taxon>
        <taxon>Stenosarchaea group</taxon>
        <taxon>Halobacteria</taxon>
        <taxon>Halobacteriales</taxon>
        <taxon>Haloferacaceae</taxon>
        <taxon>Halorubrum</taxon>
    </lineage>
</organism>
<name>A0A238X5M9_HALEZ</name>
<evidence type="ECO:0000313" key="2">
    <source>
        <dbReference type="EMBL" id="SNR53898.1"/>
    </source>
</evidence>
<feature type="transmembrane region" description="Helical" evidence="1">
    <location>
        <begin position="6"/>
        <end position="27"/>
    </location>
</feature>
<keyword evidence="1" id="KW-1133">Transmembrane helix</keyword>